<feature type="transmembrane region" description="Helical" evidence="1">
    <location>
        <begin position="162"/>
        <end position="185"/>
    </location>
</feature>
<protein>
    <submittedName>
        <fullName evidence="2">DUF624 domain-containing protein</fullName>
    </submittedName>
</protein>
<keyword evidence="1" id="KW-1133">Transmembrane helix</keyword>
<evidence type="ECO:0000256" key="1">
    <source>
        <dbReference type="SAM" id="Phobius"/>
    </source>
</evidence>
<dbReference type="AlphaFoldDB" id="A0A7X4HN28"/>
<feature type="transmembrane region" description="Helical" evidence="1">
    <location>
        <begin position="69"/>
        <end position="89"/>
    </location>
</feature>
<organism evidence="2 3">
    <name type="scientific">Lactobacillus crispatus</name>
    <dbReference type="NCBI Taxonomy" id="47770"/>
    <lineage>
        <taxon>Bacteria</taxon>
        <taxon>Bacillati</taxon>
        <taxon>Bacillota</taxon>
        <taxon>Bacilli</taxon>
        <taxon>Lactobacillales</taxon>
        <taxon>Lactobacillaceae</taxon>
        <taxon>Lactobacillus</taxon>
    </lineage>
</organism>
<proteinExistence type="predicted"/>
<dbReference type="EMBL" id="WWFF01000003">
    <property type="protein sequence ID" value="MYN53254.1"/>
    <property type="molecule type" value="Genomic_DNA"/>
</dbReference>
<name>A0A7X4HN28_9LACO</name>
<dbReference type="InterPro" id="IPR006938">
    <property type="entry name" value="DUF624"/>
</dbReference>
<keyword evidence="1" id="KW-0472">Membrane</keyword>
<sequence>MAGSVMQKAFVRVLVLIILNLEFWLFSLAGLLVLGFGPALRAIYETFLNHKFRYQEYSFKESWKIYKKYFWLANLHFYVFFLPMLFVFYDLYLTSQMKTPWILPVIVTMVVLEILIPVVGMYTLSLESNFDVDFKNAIKLAFAEFFVDFSGLIKFVAGTAGIIAITFFFPGLLLFISISAVVIWCQLTTKNWIYKVESQIE</sequence>
<evidence type="ECO:0000313" key="3">
    <source>
        <dbReference type="Proteomes" id="UP000460132"/>
    </source>
</evidence>
<dbReference type="Proteomes" id="UP000460132">
    <property type="component" value="Unassembled WGS sequence"/>
</dbReference>
<dbReference type="Pfam" id="PF04854">
    <property type="entry name" value="DUF624"/>
    <property type="match status" value="1"/>
</dbReference>
<accession>A0A7X4HN28</accession>
<feature type="transmembrane region" description="Helical" evidence="1">
    <location>
        <begin position="23"/>
        <end position="44"/>
    </location>
</feature>
<reference evidence="2 3" key="1">
    <citation type="submission" date="2020-01" db="EMBL/GenBank/DDBJ databases">
        <title>Vaginal microbiome of pregnant Indian women: Insights into the genome of dominants Lactobacillus species.</title>
        <authorList>
            <person name="Das B."/>
            <person name="Mehta O."/>
            <person name="Ghosh T.S."/>
            <person name="Kothidar A."/>
            <person name="Gowtham M.R."/>
            <person name="Mitra R."/>
            <person name="Kshetrapal P."/>
            <person name="Wadhwa N."/>
            <person name="Thiruvengadam R."/>
            <person name="Nair G.B."/>
            <person name="Bhatnagar S."/>
            <person name="Pore S."/>
        </authorList>
    </citation>
    <scope>NUCLEOTIDE SEQUENCE [LARGE SCALE GENOMIC DNA]</scope>
    <source>
        <strain evidence="2 3">Indica2</strain>
    </source>
</reference>
<gene>
    <name evidence="2" type="ORF">GTK63_02755</name>
</gene>
<evidence type="ECO:0000313" key="2">
    <source>
        <dbReference type="EMBL" id="MYN53254.1"/>
    </source>
</evidence>
<keyword evidence="1" id="KW-0812">Transmembrane</keyword>
<feature type="transmembrane region" description="Helical" evidence="1">
    <location>
        <begin position="101"/>
        <end position="124"/>
    </location>
</feature>
<comment type="caution">
    <text evidence="2">The sequence shown here is derived from an EMBL/GenBank/DDBJ whole genome shotgun (WGS) entry which is preliminary data.</text>
</comment>
<dbReference type="RefSeq" id="WP_061204874.1">
    <property type="nucleotide sequence ID" value="NZ_JACCPN010000023.1"/>
</dbReference>